<sequence>MAYINSYKAPHGPTLLPGYYGPDPYDINWTMPLHEATLESERVKLTPFIPSLHAKEYAEQTAARPELHRWFPFDPSGLDTILTLVELRVRRDPTWILFAIIDKARGGGGAFAGVIGLINASPENLSAEIAWVLVFPAFQRTYVTTNAVGLLLRYCLELPDAPQGRGLGFRRVQWTTHTKNEASLKAAKRMGFREEGLHRWTWVLPEGFEGNGIAVRSGDPERGRPGRNSVVLSLCGDDWEQRGRSQVEGLINHVQ</sequence>
<protein>
    <submittedName>
        <fullName evidence="1">Acyl-CoA N-acyltransferase</fullName>
    </submittedName>
</protein>
<keyword evidence="2" id="KW-1185">Reference proteome</keyword>
<reference evidence="1" key="1">
    <citation type="submission" date="2021-03" db="EMBL/GenBank/DDBJ databases">
        <title>Evolutionary priming and transition to the ectomycorrhizal habit in an iconic lineage of mushroom-forming fungi: is preadaptation a requirement?</title>
        <authorList>
            <consortium name="DOE Joint Genome Institute"/>
            <person name="Looney B.P."/>
            <person name="Miyauchi S."/>
            <person name="Morin E."/>
            <person name="Drula E."/>
            <person name="Courty P.E."/>
            <person name="Chicoki N."/>
            <person name="Fauchery L."/>
            <person name="Kohler A."/>
            <person name="Kuo A."/>
            <person name="LaButti K."/>
            <person name="Pangilinan J."/>
            <person name="Lipzen A."/>
            <person name="Riley R."/>
            <person name="Andreopoulos W."/>
            <person name="He G."/>
            <person name="Johnson J."/>
            <person name="Barry K.W."/>
            <person name="Grigoriev I.V."/>
            <person name="Nagy L."/>
            <person name="Hibbett D."/>
            <person name="Henrissat B."/>
            <person name="Matheny P.B."/>
            <person name="Labbe J."/>
            <person name="Martin A.F."/>
        </authorList>
    </citation>
    <scope>NUCLEOTIDE SEQUENCE</scope>
    <source>
        <strain evidence="1">BPL698</strain>
    </source>
</reference>
<evidence type="ECO:0000313" key="2">
    <source>
        <dbReference type="Proteomes" id="UP001207468"/>
    </source>
</evidence>
<dbReference type="EMBL" id="JAGFNK010000075">
    <property type="protein sequence ID" value="KAI9508970.1"/>
    <property type="molecule type" value="Genomic_DNA"/>
</dbReference>
<organism evidence="1 2">
    <name type="scientific">Russula earlei</name>
    <dbReference type="NCBI Taxonomy" id="71964"/>
    <lineage>
        <taxon>Eukaryota</taxon>
        <taxon>Fungi</taxon>
        <taxon>Dikarya</taxon>
        <taxon>Basidiomycota</taxon>
        <taxon>Agaricomycotina</taxon>
        <taxon>Agaricomycetes</taxon>
        <taxon>Russulales</taxon>
        <taxon>Russulaceae</taxon>
        <taxon>Russula</taxon>
    </lineage>
</organism>
<proteinExistence type="predicted"/>
<name>A0ACC0UB92_9AGAM</name>
<comment type="caution">
    <text evidence="1">The sequence shown here is derived from an EMBL/GenBank/DDBJ whole genome shotgun (WGS) entry which is preliminary data.</text>
</comment>
<dbReference type="Proteomes" id="UP001207468">
    <property type="component" value="Unassembled WGS sequence"/>
</dbReference>
<gene>
    <name evidence="1" type="ORF">F5148DRAFT_822244</name>
</gene>
<evidence type="ECO:0000313" key="1">
    <source>
        <dbReference type="EMBL" id="KAI9508970.1"/>
    </source>
</evidence>
<accession>A0ACC0UB92</accession>